<keyword evidence="1" id="KW-0732">Signal</keyword>
<organism evidence="2 3">
    <name type="scientific">Candidatus Egerieousia excrementavium</name>
    <dbReference type="NCBI Taxonomy" id="2840778"/>
    <lineage>
        <taxon>Bacteria</taxon>
        <taxon>Pseudomonadati</taxon>
        <taxon>Bacteroidota</taxon>
        <taxon>Bacteroidia</taxon>
        <taxon>Bacteroidales</taxon>
        <taxon>Candidatus Egerieousia</taxon>
    </lineage>
</organism>
<reference evidence="2" key="1">
    <citation type="submission" date="2020-10" db="EMBL/GenBank/DDBJ databases">
        <authorList>
            <person name="Gilroy R."/>
        </authorList>
    </citation>
    <scope>NUCLEOTIDE SEQUENCE</scope>
    <source>
        <strain evidence="2">15467</strain>
    </source>
</reference>
<gene>
    <name evidence="2" type="ORF">IAC68_01375</name>
</gene>
<evidence type="ECO:0008006" key="4">
    <source>
        <dbReference type="Google" id="ProtNLM"/>
    </source>
</evidence>
<dbReference type="EMBL" id="JADINB010000033">
    <property type="protein sequence ID" value="MBO8428572.1"/>
    <property type="molecule type" value="Genomic_DNA"/>
</dbReference>
<proteinExistence type="predicted"/>
<name>A0A9D9GY39_9BACT</name>
<evidence type="ECO:0000313" key="2">
    <source>
        <dbReference type="EMBL" id="MBO8428572.1"/>
    </source>
</evidence>
<reference evidence="2" key="2">
    <citation type="journal article" date="2021" name="PeerJ">
        <title>Extensive microbial diversity within the chicken gut microbiome revealed by metagenomics and culture.</title>
        <authorList>
            <person name="Gilroy R."/>
            <person name="Ravi A."/>
            <person name="Getino M."/>
            <person name="Pursley I."/>
            <person name="Horton D.L."/>
            <person name="Alikhan N.F."/>
            <person name="Baker D."/>
            <person name="Gharbi K."/>
            <person name="Hall N."/>
            <person name="Watson M."/>
            <person name="Adriaenssens E.M."/>
            <person name="Foster-Nyarko E."/>
            <person name="Jarju S."/>
            <person name="Secka A."/>
            <person name="Antonio M."/>
            <person name="Oren A."/>
            <person name="Chaudhuri R.R."/>
            <person name="La Ragione R."/>
            <person name="Hildebrand F."/>
            <person name="Pallen M.J."/>
        </authorList>
    </citation>
    <scope>NUCLEOTIDE SEQUENCE</scope>
    <source>
        <strain evidence="2">15467</strain>
    </source>
</reference>
<evidence type="ECO:0000313" key="3">
    <source>
        <dbReference type="Proteomes" id="UP000823635"/>
    </source>
</evidence>
<evidence type="ECO:0000256" key="1">
    <source>
        <dbReference type="SAM" id="SignalP"/>
    </source>
</evidence>
<dbReference type="SUPFAM" id="SSF56954">
    <property type="entry name" value="Outer membrane efflux proteins (OEP)"/>
    <property type="match status" value="1"/>
</dbReference>
<dbReference type="AlphaFoldDB" id="A0A9D9GY39"/>
<accession>A0A9D9GY39</accession>
<comment type="caution">
    <text evidence="2">The sequence shown here is derived from an EMBL/GenBank/DDBJ whole genome shotgun (WGS) entry which is preliminary data.</text>
</comment>
<dbReference type="Proteomes" id="UP000823635">
    <property type="component" value="Unassembled WGS sequence"/>
</dbReference>
<feature type="chain" id="PRO_5039227212" description="TolC family protein" evidence="1">
    <location>
        <begin position="20"/>
        <end position="89"/>
    </location>
</feature>
<feature type="signal peptide" evidence="1">
    <location>
        <begin position="1"/>
        <end position="19"/>
    </location>
</feature>
<dbReference type="Gene3D" id="1.20.1600.10">
    <property type="entry name" value="Outer membrane efflux proteins (OEP)"/>
    <property type="match status" value="1"/>
</dbReference>
<sequence length="89" mass="10163">MKRLAWVVMLLSYVSPLFSQQRTLVMTLDDVIETARVQSQEALIAKHSFLSSYWSYRSYKAQLLPSLNLNSTLGQYNRTFSQAQGRTGA</sequence>
<protein>
    <recommendedName>
        <fullName evidence="4">TolC family protein</fullName>
    </recommendedName>
</protein>